<gene>
    <name evidence="1" type="ORF">DC3_33310</name>
</gene>
<proteinExistence type="predicted"/>
<keyword evidence="2" id="KW-1185">Reference proteome</keyword>
<protein>
    <submittedName>
        <fullName evidence="1">Uncharacterized protein</fullName>
    </submittedName>
</protein>
<dbReference type="RefSeq" id="WP_146886161.1">
    <property type="nucleotide sequence ID" value="NZ_BJXB01000015.1"/>
</dbReference>
<accession>A0A511N5J1</accession>
<dbReference type="EMBL" id="BJXB01000015">
    <property type="protein sequence ID" value="GEM47696.1"/>
    <property type="molecule type" value="Genomic_DNA"/>
</dbReference>
<dbReference type="Proteomes" id="UP000321306">
    <property type="component" value="Unassembled WGS sequence"/>
</dbReference>
<comment type="caution">
    <text evidence="1">The sequence shown here is derived from an EMBL/GenBank/DDBJ whole genome shotgun (WGS) entry which is preliminary data.</text>
</comment>
<name>A0A511N5J1_DEIC1</name>
<evidence type="ECO:0000313" key="1">
    <source>
        <dbReference type="EMBL" id="GEM47696.1"/>
    </source>
</evidence>
<organism evidence="1 2">
    <name type="scientific">Deinococcus cellulosilyticus (strain DSM 18568 / NBRC 106333 / KACC 11606 / 5516J-15)</name>
    <dbReference type="NCBI Taxonomy" id="1223518"/>
    <lineage>
        <taxon>Bacteria</taxon>
        <taxon>Thermotogati</taxon>
        <taxon>Deinococcota</taxon>
        <taxon>Deinococci</taxon>
        <taxon>Deinococcales</taxon>
        <taxon>Deinococcaceae</taxon>
        <taxon>Deinococcus</taxon>
    </lineage>
</organism>
<sequence length="161" mass="18784">MSLPLLITKEKLYAELRSAADLPTFPFRRFSFGPDDLKSHSEEFIEILLIDQKDVQTVGQLWWHGLQEFLSSLPDDVFSTSVYHLDCLLLLNPPEDQLTYLMDHLKTVCKRTDAGEALRRFTQEEHLVSGILLQDNVDEIESFTLLQFEETYLLIWWYSTA</sequence>
<dbReference type="AlphaFoldDB" id="A0A511N5J1"/>
<evidence type="ECO:0000313" key="2">
    <source>
        <dbReference type="Proteomes" id="UP000321306"/>
    </source>
</evidence>
<reference evidence="1 2" key="1">
    <citation type="submission" date="2019-07" db="EMBL/GenBank/DDBJ databases">
        <title>Whole genome shotgun sequence of Deinococcus cellulosilyticus NBRC 106333.</title>
        <authorList>
            <person name="Hosoyama A."/>
            <person name="Uohara A."/>
            <person name="Ohji S."/>
            <person name="Ichikawa N."/>
        </authorList>
    </citation>
    <scope>NUCLEOTIDE SEQUENCE [LARGE SCALE GENOMIC DNA]</scope>
    <source>
        <strain evidence="1 2">NBRC 106333</strain>
    </source>
</reference>